<dbReference type="InterPro" id="IPR037353">
    <property type="entry name" value="ASH2"/>
</dbReference>
<keyword evidence="2" id="KW-0539">Nucleus</keyword>
<dbReference type="InterPro" id="IPR001870">
    <property type="entry name" value="B30.2/SPRY"/>
</dbReference>
<comment type="similarity">
    <text evidence="3">Belongs to the cclA family.</text>
</comment>
<feature type="domain" description="B30.2/SPRY" evidence="5">
    <location>
        <begin position="127"/>
        <end position="317"/>
    </location>
</feature>
<dbReference type="InterPro" id="IPR043136">
    <property type="entry name" value="B30.2/SPRY_sf"/>
</dbReference>
<dbReference type="PROSITE" id="PS50188">
    <property type="entry name" value="B302_SPRY"/>
    <property type="match status" value="1"/>
</dbReference>
<proteinExistence type="inferred from homology"/>
<evidence type="ECO:0000256" key="1">
    <source>
        <dbReference type="ARBA" id="ARBA00004123"/>
    </source>
</evidence>
<dbReference type="Gene3D" id="2.60.120.920">
    <property type="match status" value="1"/>
</dbReference>
<feature type="region of interest" description="Disordered" evidence="4">
    <location>
        <begin position="1"/>
        <end position="89"/>
    </location>
</feature>
<dbReference type="EMBL" id="JAFEKC020000020">
    <property type="protein sequence ID" value="KAK0508528.1"/>
    <property type="molecule type" value="Genomic_DNA"/>
</dbReference>
<organism evidence="6 7">
    <name type="scientific">Cladonia borealis</name>
    <dbReference type="NCBI Taxonomy" id="184061"/>
    <lineage>
        <taxon>Eukaryota</taxon>
        <taxon>Fungi</taxon>
        <taxon>Dikarya</taxon>
        <taxon>Ascomycota</taxon>
        <taxon>Pezizomycotina</taxon>
        <taxon>Lecanoromycetes</taxon>
        <taxon>OSLEUM clade</taxon>
        <taxon>Lecanoromycetidae</taxon>
        <taxon>Lecanorales</taxon>
        <taxon>Lecanorineae</taxon>
        <taxon>Cladoniaceae</taxon>
        <taxon>Cladonia</taxon>
    </lineage>
</organism>
<evidence type="ECO:0000259" key="5">
    <source>
        <dbReference type="PROSITE" id="PS50188"/>
    </source>
</evidence>
<protein>
    <recommendedName>
        <fullName evidence="5">B30.2/SPRY domain-containing protein</fullName>
    </recommendedName>
</protein>
<dbReference type="InterPro" id="IPR013320">
    <property type="entry name" value="ConA-like_dom_sf"/>
</dbReference>
<comment type="subcellular location">
    <subcellularLocation>
        <location evidence="1">Nucleus</location>
    </subcellularLocation>
</comment>
<dbReference type="PANTHER" id="PTHR10598">
    <property type="entry name" value="SET1/ASH2 HISTONE METHYLTRANSFERASE COMPLEX SUBUNIT ASH2"/>
    <property type="match status" value="1"/>
</dbReference>
<evidence type="ECO:0000256" key="2">
    <source>
        <dbReference type="ARBA" id="ARBA00023242"/>
    </source>
</evidence>
<keyword evidence="7" id="KW-1185">Reference proteome</keyword>
<evidence type="ECO:0000313" key="7">
    <source>
        <dbReference type="Proteomes" id="UP001166286"/>
    </source>
</evidence>
<accession>A0AA39UY97</accession>
<sequence>MAEPPSSTPTALPQARIDDDHAHMPAVSSPLNPDAAASRIRTREQREKKATLKKRDADGEDGPSSKKPKKSTKEPTHISPIRYKLPLPKPADFATPMPPTFTLVNDRVYESSEHVYSKKGFRYTRAIVDPLFPAIQYHRQSETIFHPAFNPEDTAPLILFGDPSCKAVTTNKGFRTARANVFAREGRFYWECKILSGIKQDPLDTEGGGHVRCGFVRREATLDGPVGFDCYSYGLRDVDGQKMHMSRPKDFYGSDFVEGDVIGFEITLPSESLHRKIVEGVYNKAVDVSDDLDPSASRETPDIIRDRVPIRFKTHMYFEVIEYTPQKQLEELMHPAPSVSANNSTSNDPPNPNHTEPALRTLPMSSIKIYLNGKYIGTPFTDLFAFLPPASMPLSQLGSRQGMDDGTLGYYPAISVYRGGCAKANFGPDFWYPPQSEEVEMADNPDTKINPTTKQQIRGSNSDLKPFSSRFNEQIAEDIMYDLIDEVDFWSQGLEDATDELDSRPTLVAGAGGAMADGTVQELKMVQEDE</sequence>
<dbReference type="SUPFAM" id="SSF49899">
    <property type="entry name" value="Concanavalin A-like lectins/glucanases"/>
    <property type="match status" value="1"/>
</dbReference>
<dbReference type="GO" id="GO:0000976">
    <property type="term" value="F:transcription cis-regulatory region binding"/>
    <property type="evidence" value="ECO:0007669"/>
    <property type="project" value="TreeGrafter"/>
</dbReference>
<dbReference type="GO" id="GO:0048188">
    <property type="term" value="C:Set1C/COMPASS complex"/>
    <property type="evidence" value="ECO:0007669"/>
    <property type="project" value="InterPro"/>
</dbReference>
<dbReference type="AlphaFoldDB" id="A0AA39UY97"/>
<feature type="compositionally biased region" description="Basic and acidic residues" evidence="4">
    <location>
        <begin position="41"/>
        <end position="57"/>
    </location>
</feature>
<evidence type="ECO:0000256" key="3">
    <source>
        <dbReference type="ARBA" id="ARBA00038149"/>
    </source>
</evidence>
<dbReference type="PANTHER" id="PTHR10598:SF0">
    <property type="entry name" value="SET1_ASH2 HISTONE METHYLTRANSFERASE COMPLEX SUBUNIT ASH2"/>
    <property type="match status" value="1"/>
</dbReference>
<comment type="caution">
    <text evidence="6">The sequence shown here is derived from an EMBL/GenBank/DDBJ whole genome shotgun (WGS) entry which is preliminary data.</text>
</comment>
<dbReference type="SMART" id="SM00449">
    <property type="entry name" value="SPRY"/>
    <property type="match status" value="1"/>
</dbReference>
<dbReference type="InterPro" id="IPR003877">
    <property type="entry name" value="SPRY_dom"/>
</dbReference>
<evidence type="ECO:0000313" key="6">
    <source>
        <dbReference type="EMBL" id="KAK0508528.1"/>
    </source>
</evidence>
<evidence type="ECO:0000256" key="4">
    <source>
        <dbReference type="SAM" id="MobiDB-lite"/>
    </source>
</evidence>
<name>A0AA39UY97_9LECA</name>
<dbReference type="Proteomes" id="UP001166286">
    <property type="component" value="Unassembled WGS sequence"/>
</dbReference>
<gene>
    <name evidence="6" type="ORF">JMJ35_008804</name>
</gene>
<dbReference type="CDD" id="cd12872">
    <property type="entry name" value="SPRY_Ash2"/>
    <property type="match status" value="1"/>
</dbReference>
<reference evidence="6" key="1">
    <citation type="submission" date="2023-03" db="EMBL/GenBank/DDBJ databases">
        <title>Complete genome of Cladonia borealis.</title>
        <authorList>
            <person name="Park H."/>
        </authorList>
    </citation>
    <scope>NUCLEOTIDE SEQUENCE</scope>
    <source>
        <strain evidence="6">ANT050790</strain>
    </source>
</reference>
<feature type="region of interest" description="Disordered" evidence="4">
    <location>
        <begin position="337"/>
        <end position="359"/>
    </location>
</feature>